<feature type="transmembrane region" description="Helical" evidence="1">
    <location>
        <begin position="73"/>
        <end position="95"/>
    </location>
</feature>
<feature type="transmembrane region" description="Helical" evidence="1">
    <location>
        <begin position="116"/>
        <end position="140"/>
    </location>
</feature>
<dbReference type="EMBL" id="FUYJ01000008">
    <property type="protein sequence ID" value="SKB04606.1"/>
    <property type="molecule type" value="Genomic_DNA"/>
</dbReference>
<keyword evidence="1" id="KW-1133">Transmembrane helix</keyword>
<organism evidence="2 3">
    <name type="scientific">Sporosarcina newyorkensis</name>
    <dbReference type="NCBI Taxonomy" id="759851"/>
    <lineage>
        <taxon>Bacteria</taxon>
        <taxon>Bacillati</taxon>
        <taxon>Bacillota</taxon>
        <taxon>Bacilli</taxon>
        <taxon>Bacillales</taxon>
        <taxon>Caryophanaceae</taxon>
        <taxon>Sporosarcina</taxon>
    </lineage>
</organism>
<name>A0A1T4YS95_9BACL</name>
<gene>
    <name evidence="2" type="ORF">SAMN04244570_3470</name>
</gene>
<dbReference type="RefSeq" id="WP_078818466.1">
    <property type="nucleotide sequence ID" value="NZ_FUYJ01000008.1"/>
</dbReference>
<feature type="transmembrane region" description="Helical" evidence="1">
    <location>
        <begin position="183"/>
        <end position="202"/>
    </location>
</feature>
<evidence type="ECO:0000313" key="3">
    <source>
        <dbReference type="Proteomes" id="UP000190042"/>
    </source>
</evidence>
<sequence length="274" mass="31420">MKQYLKLVNFEFNRFFKLYLVLIGITILTQIIGVITTARMHVNRANEWINEEHMTKGDIQLAPISFYDFSQSAWFMGPIALGAATLLIYVFFIWYRDWLGKNTFSYRLFMLPIARIQVYLAKAATILLYVLGLIALQLLLMPVENKILKWIVPSEFRTDLSINEITRIPNVALLIPNTLGEFVLYYAAGVGVVSIVFTAILFERSYRVKGIMYGILFCAASQLVLFAPLLVNTFVLKNYFYPTELFFMELATGLVVAACSIWTANFLIKNKVRV</sequence>
<reference evidence="3" key="1">
    <citation type="submission" date="2017-02" db="EMBL/GenBank/DDBJ databases">
        <authorList>
            <person name="Varghese N."/>
            <person name="Submissions S."/>
        </authorList>
    </citation>
    <scope>NUCLEOTIDE SEQUENCE [LARGE SCALE GENOMIC DNA]</scope>
    <source>
        <strain evidence="3">DSM 23966</strain>
    </source>
</reference>
<protein>
    <recommendedName>
        <fullName evidence="4">ABC-2 family transporter protein</fullName>
    </recommendedName>
</protein>
<dbReference type="AlphaFoldDB" id="A0A1T4YS95"/>
<keyword evidence="1" id="KW-0812">Transmembrane</keyword>
<proteinExistence type="predicted"/>
<keyword evidence="3" id="KW-1185">Reference proteome</keyword>
<feature type="transmembrane region" description="Helical" evidence="1">
    <location>
        <begin position="214"/>
        <end position="234"/>
    </location>
</feature>
<dbReference type="Proteomes" id="UP000190042">
    <property type="component" value="Unassembled WGS sequence"/>
</dbReference>
<evidence type="ECO:0000313" key="2">
    <source>
        <dbReference type="EMBL" id="SKB04606.1"/>
    </source>
</evidence>
<feature type="transmembrane region" description="Helical" evidence="1">
    <location>
        <begin position="20"/>
        <end position="38"/>
    </location>
</feature>
<accession>A0A1T4YS95</accession>
<feature type="transmembrane region" description="Helical" evidence="1">
    <location>
        <begin position="246"/>
        <end position="268"/>
    </location>
</feature>
<evidence type="ECO:0000256" key="1">
    <source>
        <dbReference type="SAM" id="Phobius"/>
    </source>
</evidence>
<evidence type="ECO:0008006" key="4">
    <source>
        <dbReference type="Google" id="ProtNLM"/>
    </source>
</evidence>
<keyword evidence="1" id="KW-0472">Membrane</keyword>